<protein>
    <submittedName>
        <fullName evidence="4">Phosphopantetheine-binding protein</fullName>
    </submittedName>
</protein>
<dbReference type="RefSeq" id="WP_020817257.1">
    <property type="nucleotide sequence ID" value="NZ_ATAY01000098.1"/>
</dbReference>
<proteinExistence type="predicted"/>
<dbReference type="PROSITE" id="PS50075">
    <property type="entry name" value="CARRIER"/>
    <property type="match status" value="1"/>
</dbReference>
<dbReference type="InterPro" id="IPR009081">
    <property type="entry name" value="PP-bd_ACP"/>
</dbReference>
<dbReference type="Proteomes" id="UP000016860">
    <property type="component" value="Unassembled WGS sequence"/>
</dbReference>
<gene>
    <name evidence="4" type="ORF">L323_19525</name>
</gene>
<dbReference type="InterPro" id="IPR036736">
    <property type="entry name" value="ACP-like_sf"/>
</dbReference>
<evidence type="ECO:0000256" key="2">
    <source>
        <dbReference type="ARBA" id="ARBA00022553"/>
    </source>
</evidence>
<feature type="domain" description="Carrier" evidence="3">
    <location>
        <begin position="1"/>
        <end position="79"/>
    </location>
</feature>
<accession>U4QXK4</accession>
<dbReference type="OrthoDB" id="9974186at2"/>
<dbReference type="EMBL" id="ATAY01000098">
    <property type="protein sequence ID" value="EPR07642.1"/>
    <property type="molecule type" value="Genomic_DNA"/>
</dbReference>
<dbReference type="AlphaFoldDB" id="U4QXK4"/>
<evidence type="ECO:0000256" key="1">
    <source>
        <dbReference type="ARBA" id="ARBA00022450"/>
    </source>
</evidence>
<keyword evidence="1" id="KW-0596">Phosphopantetheine</keyword>
<evidence type="ECO:0000313" key="4">
    <source>
        <dbReference type="EMBL" id="EPR07642.1"/>
    </source>
</evidence>
<dbReference type="PROSITE" id="PS00012">
    <property type="entry name" value="PHOSPHOPANTETHEINE"/>
    <property type="match status" value="1"/>
</dbReference>
<dbReference type="PATRIC" id="fig|1330534.3.peg.3874"/>
<keyword evidence="2" id="KW-0597">Phosphoprotein</keyword>
<organism evidence="4 5">
    <name type="scientific">Ruminiclostridium papyrosolvens C7</name>
    <dbReference type="NCBI Taxonomy" id="1330534"/>
    <lineage>
        <taxon>Bacteria</taxon>
        <taxon>Bacillati</taxon>
        <taxon>Bacillota</taxon>
        <taxon>Clostridia</taxon>
        <taxon>Eubacteriales</taxon>
        <taxon>Oscillospiraceae</taxon>
        <taxon>Ruminiclostridium</taxon>
    </lineage>
</organism>
<evidence type="ECO:0000259" key="3">
    <source>
        <dbReference type="PROSITE" id="PS50075"/>
    </source>
</evidence>
<comment type="caution">
    <text evidence="4">The sequence shown here is derived from an EMBL/GenBank/DDBJ whole genome shotgun (WGS) entry which is preliminary data.</text>
</comment>
<dbReference type="Pfam" id="PF00550">
    <property type="entry name" value="PP-binding"/>
    <property type="match status" value="1"/>
</dbReference>
<dbReference type="Gene3D" id="1.10.1200.10">
    <property type="entry name" value="ACP-like"/>
    <property type="match status" value="1"/>
</dbReference>
<reference evidence="4 5" key="1">
    <citation type="journal article" date="2013" name="Genome Announc.">
        <title>Draft Genome Sequence of the Cellulolytic Bacterium Clostridium papyrosolvens C7 (ATCC 700395).</title>
        <authorList>
            <person name="Zepeda V."/>
            <person name="Dassa B."/>
            <person name="Borovok I."/>
            <person name="Lamed R."/>
            <person name="Bayer E.A."/>
            <person name="Cate J.H."/>
        </authorList>
    </citation>
    <scope>NUCLEOTIDE SEQUENCE [LARGE SCALE GENOMIC DNA]</scope>
    <source>
        <strain evidence="4 5">C7</strain>
    </source>
</reference>
<dbReference type="STRING" id="1330534.L323_19525"/>
<dbReference type="SUPFAM" id="SSF47336">
    <property type="entry name" value="ACP-like"/>
    <property type="match status" value="1"/>
</dbReference>
<sequence>MDTRDKVIDIIVKVMNIPDLKEKAETEDDLSEVGINSIKFIEIVVELEKEFDVEFDDDELDFRSFTTITSICDYLESLT</sequence>
<name>U4QXK4_9FIRM</name>
<dbReference type="InterPro" id="IPR006162">
    <property type="entry name" value="Ppantetheine_attach_site"/>
</dbReference>
<evidence type="ECO:0000313" key="5">
    <source>
        <dbReference type="Proteomes" id="UP000016860"/>
    </source>
</evidence>